<gene>
    <name evidence="10" type="ORF">NX782_08595</name>
</gene>
<keyword evidence="11" id="KW-1185">Reference proteome</keyword>
<evidence type="ECO:0000313" key="10">
    <source>
        <dbReference type="EMBL" id="MCS0589264.1"/>
    </source>
</evidence>
<dbReference type="Pfam" id="PF03720">
    <property type="entry name" value="UDPG_MGDP_dh_C"/>
    <property type="match status" value="1"/>
</dbReference>
<dbReference type="InterPro" id="IPR014026">
    <property type="entry name" value="UDP-Glc/GDP-Man_DH_dimer"/>
</dbReference>
<dbReference type="Gene3D" id="1.20.5.100">
    <property type="entry name" value="Cytochrome c1, transmembrane anchor, C-terminal"/>
    <property type="match status" value="1"/>
</dbReference>
<evidence type="ECO:0000256" key="1">
    <source>
        <dbReference type="ARBA" id="ARBA00004701"/>
    </source>
</evidence>
<protein>
    <recommendedName>
        <fullName evidence="4 8">UDP-glucose 6-dehydrogenase</fullName>
        <ecNumber evidence="3 8">1.1.1.22</ecNumber>
    </recommendedName>
</protein>
<feature type="domain" description="UDP-glucose/GDP-mannose dehydrogenase C-terminal" evidence="9">
    <location>
        <begin position="324"/>
        <end position="434"/>
    </location>
</feature>
<dbReference type="SMART" id="SM00984">
    <property type="entry name" value="UDPG_MGDP_dh_C"/>
    <property type="match status" value="1"/>
</dbReference>
<evidence type="ECO:0000313" key="11">
    <source>
        <dbReference type="Proteomes" id="UP001205560"/>
    </source>
</evidence>
<dbReference type="InterPro" id="IPR028357">
    <property type="entry name" value="UDPglc_DH_bac"/>
</dbReference>
<name>A0ABT2A516_9BURK</name>
<comment type="similarity">
    <text evidence="2 8">Belongs to the UDP-glucose/GDP-mannose dehydrogenase family.</text>
</comment>
<dbReference type="InterPro" id="IPR036291">
    <property type="entry name" value="NAD(P)-bd_dom_sf"/>
</dbReference>
<keyword evidence="5 8" id="KW-0560">Oxidoreductase</keyword>
<reference evidence="10 11" key="1">
    <citation type="submission" date="2022-08" db="EMBL/GenBank/DDBJ databases">
        <title>Reclassification of Massilia species as members of the genera Telluria, Duganella, Pseudoduganella, Mokoshia gen. nov. and Zemynaea gen. nov. using orthogonal and non-orthogonal genome-based approaches.</title>
        <authorList>
            <person name="Bowman J.P."/>
        </authorList>
    </citation>
    <scope>NUCLEOTIDE SEQUENCE [LARGE SCALE GENOMIC DNA]</scope>
    <source>
        <strain evidence="10 11">LMG 28164</strain>
    </source>
</reference>
<sequence>MKITIIGTGYVGLVTGACLAELGNDVFCLDVDQRKIDLLNNGGIPIHEPGLEEVVARNRAAGRLHFSTDVAASVAHGQLQFIAVGTPPDEDGSADLQYVLAAARSIGRHMDGFKVIVDKSTVPVGTADRVAAAIREELAARGVQPEFTVVSNPEFLKEGAAVEDFMRPDRIVIGHDDTPSGQRARELMKLLYAPFNRNHERTYWMDVRSAEFTKYAANAMLATRISFMNELANLADKVGADIEAVRHGIGSDPRIGHSFLYAGAGYGGSCFPKDVQAIERTARQYNQDLLILSAVEAVNERQKHVLGRKVVARFGEDLAGRRFAVWGLAFKPNTDDMREAPSRVLLQELIERGATVAVHDPVAMHEAKRVLALDLGDDKLARIEFSESPMDALTGAEALVIVTEWKAFRSPDFEQIKARLKQPVIIDGRNLYEPALMTSLGIEYHGIGRSVLTSK</sequence>
<evidence type="ECO:0000256" key="2">
    <source>
        <dbReference type="ARBA" id="ARBA00006601"/>
    </source>
</evidence>
<keyword evidence="6 8" id="KW-0520">NAD</keyword>
<dbReference type="PROSITE" id="PS51257">
    <property type="entry name" value="PROKAR_LIPOPROTEIN"/>
    <property type="match status" value="1"/>
</dbReference>
<accession>A0ABT2A516</accession>
<dbReference type="SUPFAM" id="SSF48179">
    <property type="entry name" value="6-phosphogluconate dehydrogenase C-terminal domain-like"/>
    <property type="match status" value="1"/>
</dbReference>
<dbReference type="EC" id="1.1.1.22" evidence="3 8"/>
<evidence type="ECO:0000256" key="6">
    <source>
        <dbReference type="ARBA" id="ARBA00023027"/>
    </source>
</evidence>
<dbReference type="InterPro" id="IPR017476">
    <property type="entry name" value="UDP-Glc/GDP-Man"/>
</dbReference>
<evidence type="ECO:0000256" key="3">
    <source>
        <dbReference type="ARBA" id="ARBA00012954"/>
    </source>
</evidence>
<dbReference type="EMBL" id="JANUGX010000008">
    <property type="protein sequence ID" value="MCS0589264.1"/>
    <property type="molecule type" value="Genomic_DNA"/>
</dbReference>
<dbReference type="InterPro" id="IPR001732">
    <property type="entry name" value="UDP-Glc/GDP-Man_DH_N"/>
</dbReference>
<dbReference type="PANTHER" id="PTHR43750:SF3">
    <property type="entry name" value="UDP-GLUCOSE 6-DEHYDROGENASE TUAD"/>
    <property type="match status" value="1"/>
</dbReference>
<dbReference type="Proteomes" id="UP001205560">
    <property type="component" value="Unassembled WGS sequence"/>
</dbReference>
<evidence type="ECO:0000259" key="9">
    <source>
        <dbReference type="SMART" id="SM00984"/>
    </source>
</evidence>
<dbReference type="InterPro" id="IPR008927">
    <property type="entry name" value="6-PGluconate_DH-like_C_sf"/>
</dbReference>
<dbReference type="NCBIfam" id="TIGR03026">
    <property type="entry name" value="NDP-sugDHase"/>
    <property type="match status" value="1"/>
</dbReference>
<evidence type="ECO:0000256" key="8">
    <source>
        <dbReference type="PIRNR" id="PIRNR000124"/>
    </source>
</evidence>
<dbReference type="Pfam" id="PF00984">
    <property type="entry name" value="UDPG_MGDP_dh"/>
    <property type="match status" value="1"/>
</dbReference>
<comment type="pathway">
    <text evidence="1">Nucleotide-sugar biosynthesis; UDP-alpha-D-glucuronate biosynthesis; UDP-alpha-D-glucuronate from UDP-alpha-D-glucose: step 1/1.</text>
</comment>
<comment type="catalytic activity">
    <reaction evidence="7 8">
        <text>UDP-alpha-D-glucose + 2 NAD(+) + H2O = UDP-alpha-D-glucuronate + 2 NADH + 3 H(+)</text>
        <dbReference type="Rhea" id="RHEA:23596"/>
        <dbReference type="ChEBI" id="CHEBI:15377"/>
        <dbReference type="ChEBI" id="CHEBI:15378"/>
        <dbReference type="ChEBI" id="CHEBI:57540"/>
        <dbReference type="ChEBI" id="CHEBI:57945"/>
        <dbReference type="ChEBI" id="CHEBI:58052"/>
        <dbReference type="ChEBI" id="CHEBI:58885"/>
        <dbReference type="EC" id="1.1.1.22"/>
    </reaction>
</comment>
<comment type="caution">
    <text evidence="10">The sequence shown here is derived from an EMBL/GenBank/DDBJ whole genome shotgun (WGS) entry which is preliminary data.</text>
</comment>
<dbReference type="InterPro" id="IPR036220">
    <property type="entry name" value="UDP-Glc/GDP-Man_DH_C_sf"/>
</dbReference>
<dbReference type="PIRSF" id="PIRSF000124">
    <property type="entry name" value="UDPglc_GDPman_dh"/>
    <property type="match status" value="1"/>
</dbReference>
<dbReference type="RefSeq" id="WP_258845030.1">
    <property type="nucleotide sequence ID" value="NZ_JANUGX010000008.1"/>
</dbReference>
<dbReference type="SUPFAM" id="SSF51735">
    <property type="entry name" value="NAD(P)-binding Rossmann-fold domains"/>
    <property type="match status" value="1"/>
</dbReference>
<evidence type="ECO:0000256" key="5">
    <source>
        <dbReference type="ARBA" id="ARBA00023002"/>
    </source>
</evidence>
<evidence type="ECO:0000256" key="4">
    <source>
        <dbReference type="ARBA" id="ARBA00015132"/>
    </source>
</evidence>
<dbReference type="PIRSF" id="PIRSF500134">
    <property type="entry name" value="UDPglc_DH_bac"/>
    <property type="match status" value="1"/>
</dbReference>
<organism evidence="10 11">
    <name type="scientific">Massilia norwichensis</name>
    <dbReference type="NCBI Taxonomy" id="1442366"/>
    <lineage>
        <taxon>Bacteria</taxon>
        <taxon>Pseudomonadati</taxon>
        <taxon>Pseudomonadota</taxon>
        <taxon>Betaproteobacteria</taxon>
        <taxon>Burkholderiales</taxon>
        <taxon>Oxalobacteraceae</taxon>
        <taxon>Telluria group</taxon>
        <taxon>Massilia</taxon>
    </lineage>
</organism>
<evidence type="ECO:0000256" key="7">
    <source>
        <dbReference type="ARBA" id="ARBA00047473"/>
    </source>
</evidence>
<dbReference type="SUPFAM" id="SSF52413">
    <property type="entry name" value="UDP-glucose/GDP-mannose dehydrogenase C-terminal domain"/>
    <property type="match status" value="1"/>
</dbReference>
<dbReference type="Pfam" id="PF03721">
    <property type="entry name" value="UDPG_MGDP_dh_N"/>
    <property type="match status" value="1"/>
</dbReference>
<dbReference type="PANTHER" id="PTHR43750">
    <property type="entry name" value="UDP-GLUCOSE 6-DEHYDROGENASE TUAD"/>
    <property type="match status" value="1"/>
</dbReference>
<dbReference type="Gene3D" id="3.40.50.720">
    <property type="entry name" value="NAD(P)-binding Rossmann-like Domain"/>
    <property type="match status" value="2"/>
</dbReference>
<dbReference type="InterPro" id="IPR014027">
    <property type="entry name" value="UDP-Glc/GDP-Man_DH_C"/>
</dbReference>
<proteinExistence type="inferred from homology"/>